<dbReference type="Proteomes" id="UP001164539">
    <property type="component" value="Chromosome 7"/>
</dbReference>
<gene>
    <name evidence="1" type="ORF">OWV82_013919</name>
</gene>
<reference evidence="1 2" key="1">
    <citation type="journal article" date="2023" name="Science">
        <title>Complex scaffold remodeling in plant triterpene biosynthesis.</title>
        <authorList>
            <person name="De La Pena R."/>
            <person name="Hodgson H."/>
            <person name="Liu J.C."/>
            <person name="Stephenson M.J."/>
            <person name="Martin A.C."/>
            <person name="Owen C."/>
            <person name="Harkess A."/>
            <person name="Leebens-Mack J."/>
            <person name="Jimenez L.E."/>
            <person name="Osbourn A."/>
            <person name="Sattely E.S."/>
        </authorList>
    </citation>
    <scope>NUCLEOTIDE SEQUENCE [LARGE SCALE GENOMIC DNA]</scope>
    <source>
        <strain evidence="2">cv. JPN11</strain>
        <tissue evidence="1">Leaf</tissue>
    </source>
</reference>
<evidence type="ECO:0000313" key="1">
    <source>
        <dbReference type="EMBL" id="KAJ4715581.1"/>
    </source>
</evidence>
<dbReference type="EMBL" id="CM051400">
    <property type="protein sequence ID" value="KAJ4715581.1"/>
    <property type="molecule type" value="Genomic_DNA"/>
</dbReference>
<accession>A0ACC1XVP4</accession>
<keyword evidence="2" id="KW-1185">Reference proteome</keyword>
<proteinExistence type="predicted"/>
<sequence length="1273" mass="143065">MAEDGLRMGGLSSGLAVILNGEDGKENSSKSHFVSYCDDFGHQSVERTLEYIFGLPNKSLGLFLCPLDSNLVRSIIKNDLLKYSSNSDTVVGNRDGIYIVDNGSGPHIVGLEEFSICGDIRIVNPPLLVESLAMFSSARANVCVWKGKWMYEVTLETSGVQQLGWATLSCPFTDHKGVGDADDSYAFDGRRVKKWNKEAEQYGQPWVAGDIIGCCIDLDSNEISFYRNGVSLGVAFSGIRKMGPGSGYYPAISLSQGERCVMNFGARPFKYPIDGYLPLQEPPPANAFATQLLQCLSRLLGMERAERSSVEKSRRLKRFVSLEEIFYPVSYGICEEFFSLLEADTRNTEYVVCGVLLSFLMEVFGQQVPHDYSSLDRVVDVFLRFQGSHLMFEHILNALSCGCKTASLVLTECPYSGSYPFLALACHFLRREELMVLWWKSSDFEFIFEGFLSRKSPNRHDLQRIMPSVWWPGSCEDVSYESSMMLTTTALSEAVSKIEEKHRQLCLLVIQFIPPISPPQFPGSVFRTFIQNILLKNRGADRNLPPPGVSSNSVLVSLYTVILHFLSEGFALGDACSWLKRSENNGRDVGFLHRGGQQSFPLALFLKNDSYRADISRLGGSVSHLSKSYPVYDEEAEVIRWGEGCMDDEETRVTHLTEQKPCCCSSYDADFTRSLKYPVRYTAKGSQGHCSSVPDRSAHVAAECSTGSLNDEIADKPSTSDQSESDFGYHPVRHTRIVSRESNMSAATLREEELLDALLLLYHIGLAPNFKQASYYMSHQSQTISLLEETDKQIRERASSEQLKRLKEARNNYREDVIDCVRHCAWYRISLFSRWKQRGMYATCMWVVQLLLVLSKVDSVFIYIPEFYLEALVDCFHVLRKSDPPFVPSAIFIKQGLSSFVTFIVTHFNDPRISSADLRDLLLQSISVLVQYKEYLAAFESNEAATLRLPKALLSAFDNRSWIPVTNILLRLFKGHGFGSSKHGESSSSSVIFQRLLRDACINDEGLFSAFLNRLFNTLSWTMTEFSISIRDMQEKYQVSDFQQRKCCVIFDLSCNLARVLEFCTHELPQAFLSGTDTNLRRLTELIVFILNHVTSATDAEFFDLSLRRHGQSLEKVNRGMILAPLVGIILNLLDATADPGFRAQNDIVGVFSSMDCPDTIHCGFQYLLEYNWAGSFRGDTYLSKLGQLECFLSLVLCRIETQEIESTRIGGEADADDGMCCICYASKADAQFVPCSHTSCHGCISRHLLNCVRCFFCNATVLEVVKVDEIIA</sequence>
<protein>
    <submittedName>
        <fullName evidence="1">E3 ubiquitin-protein ligase RKP</fullName>
    </submittedName>
</protein>
<name>A0ACC1XVP4_MELAZ</name>
<evidence type="ECO:0000313" key="2">
    <source>
        <dbReference type="Proteomes" id="UP001164539"/>
    </source>
</evidence>
<organism evidence="1 2">
    <name type="scientific">Melia azedarach</name>
    <name type="common">Chinaberry tree</name>
    <dbReference type="NCBI Taxonomy" id="155640"/>
    <lineage>
        <taxon>Eukaryota</taxon>
        <taxon>Viridiplantae</taxon>
        <taxon>Streptophyta</taxon>
        <taxon>Embryophyta</taxon>
        <taxon>Tracheophyta</taxon>
        <taxon>Spermatophyta</taxon>
        <taxon>Magnoliopsida</taxon>
        <taxon>eudicotyledons</taxon>
        <taxon>Gunneridae</taxon>
        <taxon>Pentapetalae</taxon>
        <taxon>rosids</taxon>
        <taxon>malvids</taxon>
        <taxon>Sapindales</taxon>
        <taxon>Meliaceae</taxon>
        <taxon>Melia</taxon>
    </lineage>
</organism>
<comment type="caution">
    <text evidence="1">The sequence shown here is derived from an EMBL/GenBank/DDBJ whole genome shotgun (WGS) entry which is preliminary data.</text>
</comment>